<dbReference type="PANTHER" id="PTHR30024">
    <property type="entry name" value="ALIPHATIC SULFONATES-BINDING PROTEIN-RELATED"/>
    <property type="match status" value="1"/>
</dbReference>
<dbReference type="Gene3D" id="3.40.190.10">
    <property type="entry name" value="Periplasmic binding protein-like II"/>
    <property type="match status" value="2"/>
</dbReference>
<evidence type="ECO:0000256" key="2">
    <source>
        <dbReference type="ARBA" id="ARBA00022448"/>
    </source>
</evidence>
<keyword evidence="2" id="KW-0813">Transport</keyword>
<dbReference type="Proteomes" id="UP000604737">
    <property type="component" value="Unassembled WGS sequence"/>
</dbReference>
<evidence type="ECO:0000313" key="7">
    <source>
        <dbReference type="EMBL" id="GHD60025.1"/>
    </source>
</evidence>
<comment type="caution">
    <text evidence="7">The sequence shown here is derived from an EMBL/GenBank/DDBJ whole genome shotgun (WGS) entry which is preliminary data.</text>
</comment>
<keyword evidence="5" id="KW-0732">Signal</keyword>
<evidence type="ECO:0000256" key="5">
    <source>
        <dbReference type="ARBA" id="ARBA00022729"/>
    </source>
</evidence>
<dbReference type="SUPFAM" id="SSF53850">
    <property type="entry name" value="Periplasmic binding protein-like II"/>
    <property type="match status" value="1"/>
</dbReference>
<protein>
    <submittedName>
        <fullName evidence="7">Nitrate transporter component</fullName>
    </submittedName>
</protein>
<keyword evidence="4" id="KW-0997">Cell inner membrane</keyword>
<dbReference type="RefSeq" id="WP_189459309.1">
    <property type="nucleotide sequence ID" value="NZ_BMYO01000003.1"/>
</dbReference>
<evidence type="ECO:0000256" key="1">
    <source>
        <dbReference type="ARBA" id="ARBA00004308"/>
    </source>
</evidence>
<dbReference type="InterPro" id="IPR044527">
    <property type="entry name" value="NrtA/CpmA_ABC-bd_dom"/>
</dbReference>
<keyword evidence="6" id="KW-0472">Membrane</keyword>
<organism evidence="7 8">
    <name type="scientific">Jeongeupia chitinilytica</name>
    <dbReference type="NCBI Taxonomy" id="1041641"/>
    <lineage>
        <taxon>Bacteria</taxon>
        <taxon>Pseudomonadati</taxon>
        <taxon>Pseudomonadota</taxon>
        <taxon>Betaproteobacteria</taxon>
        <taxon>Neisseriales</taxon>
        <taxon>Chitinibacteraceae</taxon>
        <taxon>Jeongeupia</taxon>
    </lineage>
</organism>
<evidence type="ECO:0000313" key="8">
    <source>
        <dbReference type="Proteomes" id="UP000604737"/>
    </source>
</evidence>
<evidence type="ECO:0000256" key="6">
    <source>
        <dbReference type="ARBA" id="ARBA00023136"/>
    </source>
</evidence>
<keyword evidence="3" id="KW-1003">Cell membrane</keyword>
<evidence type="ECO:0000256" key="3">
    <source>
        <dbReference type="ARBA" id="ARBA00022475"/>
    </source>
</evidence>
<sequence length="402" mass="43576">MFHPTASTPESLPGYRITGSDAPEKTVLKLGFVPLSDCAPLVAAKVLDLGRTHGIEIELYRQPSWAAVRDKLISGELDAAHALYGLVYGVELGIGGPQADMAVLMTLNQNGQAITLSNRLAEALQAGIGLRELLAAESRRHVFAQTFPTGTHAMWLYYWLATQGIHPLDDVKPVVIPPPQMSDALASGVLDGYCAGEPWHAVAEAEGHGRTVIRSGEIWPDHPEKVLACRRDFVARHPNAARALTMTLLEACRWLDDLEHRREAAGWLSGPGYIGRASPLIMPRLLGDYGRLGNTAPLMRFFGGGSVNYPYLSDGLWFLGQYRRWGLLPDDVDMQAVARAINQTALYDEAASALGVLQPASPMRSSTLIDGRRWDGSDPQGYADGFEIRADACVGGAGDGRR</sequence>
<keyword evidence="8" id="KW-1185">Reference proteome</keyword>
<accession>A0ABQ3GZH4</accession>
<comment type="subcellular location">
    <subcellularLocation>
        <location evidence="1">Endomembrane system</location>
    </subcellularLocation>
</comment>
<dbReference type="CDD" id="cd13553">
    <property type="entry name" value="PBP2_NrtA_CpmA_like"/>
    <property type="match status" value="1"/>
</dbReference>
<evidence type="ECO:0000256" key="4">
    <source>
        <dbReference type="ARBA" id="ARBA00022519"/>
    </source>
</evidence>
<dbReference type="PANTHER" id="PTHR30024:SF7">
    <property type="entry name" value="NITRATE_NITRITE BINDING PROTEIN NRTA"/>
    <property type="match status" value="1"/>
</dbReference>
<proteinExistence type="predicted"/>
<gene>
    <name evidence="7" type="ORF">GCM10007350_12340</name>
</gene>
<reference evidence="8" key="1">
    <citation type="journal article" date="2019" name="Int. J. Syst. Evol. Microbiol.">
        <title>The Global Catalogue of Microorganisms (GCM) 10K type strain sequencing project: providing services to taxonomists for standard genome sequencing and annotation.</title>
        <authorList>
            <consortium name="The Broad Institute Genomics Platform"/>
            <consortium name="The Broad Institute Genome Sequencing Center for Infectious Disease"/>
            <person name="Wu L."/>
            <person name="Ma J."/>
        </authorList>
    </citation>
    <scope>NUCLEOTIDE SEQUENCE [LARGE SCALE GENOMIC DNA]</scope>
    <source>
        <strain evidence="8">KCTC 23701</strain>
    </source>
</reference>
<name>A0ABQ3GZH4_9NEIS</name>
<dbReference type="Pfam" id="PF13379">
    <property type="entry name" value="NMT1_2"/>
    <property type="match status" value="1"/>
</dbReference>
<dbReference type="EMBL" id="BMYO01000003">
    <property type="protein sequence ID" value="GHD60025.1"/>
    <property type="molecule type" value="Genomic_DNA"/>
</dbReference>